<gene>
    <name evidence="3 5" type="primary">proS</name>
    <name evidence="5" type="ORF">KY084_08855</name>
</gene>
<evidence type="ECO:0000256" key="3">
    <source>
        <dbReference type="HAMAP-Rule" id="MF_01571"/>
    </source>
</evidence>
<dbReference type="InterPro" id="IPR002314">
    <property type="entry name" value="aa-tRNA-synt_IIb"/>
</dbReference>
<dbReference type="InterPro" id="IPR016061">
    <property type="entry name" value="Pro-tRNA_ligase_II_C"/>
</dbReference>
<dbReference type="InterPro" id="IPR004154">
    <property type="entry name" value="Anticodon-bd"/>
</dbReference>
<comment type="subcellular location">
    <subcellularLocation>
        <location evidence="3">Cytoplasm</location>
    </subcellularLocation>
</comment>
<dbReference type="InterPro" id="IPR006195">
    <property type="entry name" value="aa-tRNA-synth_II"/>
</dbReference>
<organism evidence="5 6">
    <name type="scientific">Stakelama flava</name>
    <dbReference type="NCBI Taxonomy" id="2860338"/>
    <lineage>
        <taxon>Bacteria</taxon>
        <taxon>Pseudomonadati</taxon>
        <taxon>Pseudomonadota</taxon>
        <taxon>Alphaproteobacteria</taxon>
        <taxon>Sphingomonadales</taxon>
        <taxon>Sphingomonadaceae</taxon>
        <taxon>Stakelama</taxon>
    </lineage>
</organism>
<dbReference type="InterPro" id="IPR033721">
    <property type="entry name" value="ProRS_core_arch_euk"/>
</dbReference>
<keyword evidence="3 5" id="KW-0436">Ligase</keyword>
<name>A0ABS6XLF8_9SPHN</name>
<dbReference type="NCBIfam" id="TIGR00408">
    <property type="entry name" value="proS_fam_I"/>
    <property type="match status" value="1"/>
</dbReference>
<dbReference type="PANTHER" id="PTHR43382">
    <property type="entry name" value="PROLYL-TRNA SYNTHETASE"/>
    <property type="match status" value="1"/>
</dbReference>
<accession>A0ABS6XLF8</accession>
<comment type="similarity">
    <text evidence="3">Belongs to the class-II aminoacyl-tRNA synthetase family. ProS type 3 subfamily.</text>
</comment>
<comment type="catalytic activity">
    <reaction evidence="3">
        <text>tRNA(Pro) + L-proline + ATP = L-prolyl-tRNA(Pro) + AMP + diphosphate</text>
        <dbReference type="Rhea" id="RHEA:14305"/>
        <dbReference type="Rhea" id="RHEA-COMP:9700"/>
        <dbReference type="Rhea" id="RHEA-COMP:9702"/>
        <dbReference type="ChEBI" id="CHEBI:30616"/>
        <dbReference type="ChEBI" id="CHEBI:33019"/>
        <dbReference type="ChEBI" id="CHEBI:60039"/>
        <dbReference type="ChEBI" id="CHEBI:78442"/>
        <dbReference type="ChEBI" id="CHEBI:78532"/>
        <dbReference type="ChEBI" id="CHEBI:456215"/>
        <dbReference type="EC" id="6.1.1.15"/>
    </reaction>
</comment>
<evidence type="ECO:0000256" key="1">
    <source>
        <dbReference type="ARBA" id="ARBA00022490"/>
    </source>
</evidence>
<dbReference type="EC" id="6.1.1.15" evidence="3"/>
<keyword evidence="3" id="KW-0067">ATP-binding</keyword>
<evidence type="ECO:0000313" key="6">
    <source>
        <dbReference type="Proteomes" id="UP001197214"/>
    </source>
</evidence>
<sequence length="510" mass="57764">MPKHALSVTREDDFAQWYQQVITEADLAEESGVRGCMVIRPWGYGIWERIQRLLDDRIKATGHDNCYFPLFIPLSYFEKEAEHVDGFAKEMAVVTHHRLIMQDGRMVPDPDAKLEEPLVVRPTSETVIGAAFSRWIKSWRELPVMINQWANVVRWEMRTRMFLRTSEFLWQEGHTAHASADDAREHALSSLEIYRSFAEDCVAMPVVAGEKPENERFPGADATWSIEAMMQDGKALQAGTSHFLGTTFAEAQNIRFQNSEGNFEHAWTTSFGMSTRMVGGLIMIHGDDDGLRVPPRVAPWQIVIVPMLRDQHEDERVLSYCHELRAQLAQLTAINEPVRVLLDTKPVKAAAKRWGWVKKGAPIIVEVGARDVAGGNVSVLRRDRLYNEDGKLASEIMERHDFVDRASDMLENIQQSLYEQARSRLDGNIERGITDFAGLEAFFNEGGKYPGWVEVQWCRPTGDVLAGVVERLKALKLTIRNVPMDAPPADGDCIFTGRKAAERILVARAY</sequence>
<keyword evidence="1 3" id="KW-0963">Cytoplasm</keyword>
<comment type="subunit">
    <text evidence="3">Homodimer.</text>
</comment>
<dbReference type="Pfam" id="PF03129">
    <property type="entry name" value="HGTP_anticodon"/>
    <property type="match status" value="1"/>
</dbReference>
<dbReference type="GO" id="GO:0004827">
    <property type="term" value="F:proline-tRNA ligase activity"/>
    <property type="evidence" value="ECO:0007669"/>
    <property type="project" value="UniProtKB-EC"/>
</dbReference>
<dbReference type="Pfam" id="PF00587">
    <property type="entry name" value="tRNA-synt_2b"/>
    <property type="match status" value="1"/>
</dbReference>
<dbReference type="Proteomes" id="UP001197214">
    <property type="component" value="Unassembled WGS sequence"/>
</dbReference>
<keyword evidence="3" id="KW-0547">Nucleotide-binding</keyword>
<reference evidence="5 6" key="1">
    <citation type="submission" date="2021-07" db="EMBL/GenBank/DDBJ databases">
        <title>Stakelama flava sp. nov., a novel endophytic bacterium isolated from branch of Kandelia candel.</title>
        <authorList>
            <person name="Tuo L."/>
        </authorList>
    </citation>
    <scope>NUCLEOTIDE SEQUENCE [LARGE SCALE GENOMIC DNA]</scope>
    <source>
        <strain evidence="5 6">CBK3Z-3</strain>
    </source>
</reference>
<evidence type="ECO:0000313" key="5">
    <source>
        <dbReference type="EMBL" id="MBW4330981.1"/>
    </source>
</evidence>
<dbReference type="PANTHER" id="PTHR43382:SF2">
    <property type="entry name" value="BIFUNCTIONAL GLUTAMATE_PROLINE--TRNA LIGASE"/>
    <property type="match status" value="1"/>
</dbReference>
<evidence type="ECO:0000259" key="4">
    <source>
        <dbReference type="PROSITE" id="PS50862"/>
    </source>
</evidence>
<comment type="caution">
    <text evidence="5">The sequence shown here is derived from an EMBL/GenBank/DDBJ whole genome shotgun (WGS) entry which is preliminary data.</text>
</comment>
<keyword evidence="6" id="KW-1185">Reference proteome</keyword>
<proteinExistence type="inferred from homology"/>
<dbReference type="CDD" id="cd00778">
    <property type="entry name" value="ProRS_core_arch_euk"/>
    <property type="match status" value="1"/>
</dbReference>
<comment type="domain">
    <text evidence="3">Consists of three domains: the N-terminal catalytic domain, the anticodon-binding domain and the C-terminal extension.</text>
</comment>
<keyword evidence="2 3" id="KW-0648">Protein biosynthesis</keyword>
<dbReference type="RefSeq" id="WP_219238104.1">
    <property type="nucleotide sequence ID" value="NZ_JAHWZX010000007.1"/>
</dbReference>
<dbReference type="EMBL" id="JAHWZX010000007">
    <property type="protein sequence ID" value="MBW4330981.1"/>
    <property type="molecule type" value="Genomic_DNA"/>
</dbReference>
<dbReference type="InterPro" id="IPR004499">
    <property type="entry name" value="Pro-tRNA-ligase_IIa_arc-type"/>
</dbReference>
<protein>
    <recommendedName>
        <fullName evidence="3">Proline--tRNA ligase</fullName>
        <ecNumber evidence="3">6.1.1.15</ecNumber>
    </recommendedName>
    <alternativeName>
        <fullName evidence="3">Prolyl-tRNA synthetase</fullName>
        <shortName evidence="3">ProRS</shortName>
    </alternativeName>
</protein>
<comment type="function">
    <text evidence="3">Catalyzes the attachment of proline to tRNA(Pro) in a two-step reaction: proline is first activated by ATP to form Pro-AMP and then transferred to the acceptor end of tRNA(Pro).</text>
</comment>
<keyword evidence="3" id="KW-0030">Aminoacyl-tRNA synthetase</keyword>
<dbReference type="PROSITE" id="PS50862">
    <property type="entry name" value="AA_TRNA_LIGASE_II"/>
    <property type="match status" value="1"/>
</dbReference>
<feature type="domain" description="Aminoacyl-transfer RNA synthetases class-II family profile" evidence="4">
    <location>
        <begin position="4"/>
        <end position="294"/>
    </location>
</feature>
<dbReference type="HAMAP" id="MF_01571">
    <property type="entry name" value="Pro_tRNA_synth_type3"/>
    <property type="match status" value="1"/>
</dbReference>
<dbReference type="SMART" id="SM00946">
    <property type="entry name" value="ProRS-C_1"/>
    <property type="match status" value="1"/>
</dbReference>
<evidence type="ECO:0000256" key="2">
    <source>
        <dbReference type="ARBA" id="ARBA00022917"/>
    </source>
</evidence>